<protein>
    <recommendedName>
        <fullName evidence="1">Ig-like domain-containing protein</fullName>
    </recommendedName>
</protein>
<accession>A0A0L8FMV9</accession>
<dbReference type="EMBL" id="KQ428683">
    <property type="protein sequence ID" value="KOF65983.1"/>
    <property type="molecule type" value="Genomic_DNA"/>
</dbReference>
<gene>
    <name evidence="2" type="ORF">OCBIM_22013827mg</name>
</gene>
<evidence type="ECO:0000313" key="2">
    <source>
        <dbReference type="EMBL" id="KOF65983.1"/>
    </source>
</evidence>
<feature type="domain" description="Ig-like" evidence="1">
    <location>
        <begin position="55"/>
        <end position="132"/>
    </location>
</feature>
<proteinExistence type="predicted"/>
<dbReference type="OrthoDB" id="6138650at2759"/>
<name>A0A0L8FMV9_OCTBM</name>
<dbReference type="AlphaFoldDB" id="A0A0L8FMV9"/>
<dbReference type="Gene3D" id="2.60.40.10">
    <property type="entry name" value="Immunoglobulins"/>
    <property type="match status" value="1"/>
</dbReference>
<sequence length="188" mass="20968">MLLFPGRFLMVNDTKISCYADGGGRRGLTKEKMVTLAKVEYFIITRITTTMHSIDNITFACYTNSSSTAITYKWYFNDSVIASGKKQMLVNSQSIGFLTLSNLRPKDKGFVTCEAYFEILRIAKKRIDFSVSTIPRVTIASAQVADIDSQVAYSCRSSVKNADVYVSFPNTESIKPGENRSSYNGKNP</sequence>
<dbReference type="Pfam" id="PF13927">
    <property type="entry name" value="Ig_3"/>
    <property type="match status" value="1"/>
</dbReference>
<dbReference type="InterPro" id="IPR013783">
    <property type="entry name" value="Ig-like_fold"/>
</dbReference>
<dbReference type="InterPro" id="IPR007110">
    <property type="entry name" value="Ig-like_dom"/>
</dbReference>
<dbReference type="InterPro" id="IPR036179">
    <property type="entry name" value="Ig-like_dom_sf"/>
</dbReference>
<reference evidence="2" key="1">
    <citation type="submission" date="2015-07" db="EMBL/GenBank/DDBJ databases">
        <title>MeaNS - Measles Nucleotide Surveillance Program.</title>
        <authorList>
            <person name="Tran T."/>
            <person name="Druce J."/>
        </authorList>
    </citation>
    <scope>NUCLEOTIDE SEQUENCE</scope>
    <source>
        <strain evidence="2">UCB-OBI-ISO-001</strain>
        <tissue evidence="2">Gonad</tissue>
    </source>
</reference>
<dbReference type="CDD" id="cd00096">
    <property type="entry name" value="Ig"/>
    <property type="match status" value="1"/>
</dbReference>
<organism evidence="2">
    <name type="scientific">Octopus bimaculoides</name>
    <name type="common">California two-spotted octopus</name>
    <dbReference type="NCBI Taxonomy" id="37653"/>
    <lineage>
        <taxon>Eukaryota</taxon>
        <taxon>Metazoa</taxon>
        <taxon>Spiralia</taxon>
        <taxon>Lophotrochozoa</taxon>
        <taxon>Mollusca</taxon>
        <taxon>Cephalopoda</taxon>
        <taxon>Coleoidea</taxon>
        <taxon>Octopodiformes</taxon>
        <taxon>Octopoda</taxon>
        <taxon>Incirrata</taxon>
        <taxon>Octopodidae</taxon>
        <taxon>Octopus</taxon>
    </lineage>
</organism>
<dbReference type="PROSITE" id="PS50835">
    <property type="entry name" value="IG_LIKE"/>
    <property type="match status" value="1"/>
</dbReference>
<dbReference type="SUPFAM" id="SSF48726">
    <property type="entry name" value="Immunoglobulin"/>
    <property type="match status" value="1"/>
</dbReference>
<evidence type="ECO:0000259" key="1">
    <source>
        <dbReference type="PROSITE" id="PS50835"/>
    </source>
</evidence>